<evidence type="ECO:0000313" key="4">
    <source>
        <dbReference type="EMBL" id="KAK5979010.1"/>
    </source>
</evidence>
<dbReference type="PANTHER" id="PTHR10869:SF244">
    <property type="entry name" value="PROLYL 4-HYDROXYLASE SUBUNIT ALPHA-2"/>
    <property type="match status" value="1"/>
</dbReference>
<dbReference type="EMBL" id="WIXE01008760">
    <property type="protein sequence ID" value="KAK5979010.1"/>
    <property type="molecule type" value="Genomic_DNA"/>
</dbReference>
<keyword evidence="3" id="KW-0408">Iron</keyword>
<sequence length="93" mass="10293">MLQPPTSGGGTTFPLLNITVMPSIGDVVFWTNMNIYQGLNGKSLHGGCPVWEGEKVIATLWIRSYDQELLETMTSKGHMDIAKLIDPNLVHHE</sequence>
<evidence type="ECO:0008006" key="6">
    <source>
        <dbReference type="Google" id="ProtNLM"/>
    </source>
</evidence>
<comment type="caution">
    <text evidence="4">The sequence shown here is derived from an EMBL/GenBank/DDBJ whole genome shotgun (WGS) entry which is preliminary data.</text>
</comment>
<gene>
    <name evidence="4" type="ORF">GCK32_020136</name>
</gene>
<dbReference type="GO" id="GO:0046872">
    <property type="term" value="F:metal ion binding"/>
    <property type="evidence" value="ECO:0007669"/>
    <property type="project" value="UniProtKB-KW"/>
</dbReference>
<dbReference type="InterPro" id="IPR045054">
    <property type="entry name" value="P4HA-like"/>
</dbReference>
<dbReference type="GO" id="GO:0005783">
    <property type="term" value="C:endoplasmic reticulum"/>
    <property type="evidence" value="ECO:0007669"/>
    <property type="project" value="TreeGrafter"/>
</dbReference>
<dbReference type="Gene3D" id="2.60.120.620">
    <property type="entry name" value="q2cbj1_9rhob like domain"/>
    <property type="match status" value="1"/>
</dbReference>
<protein>
    <recommendedName>
        <fullName evidence="6">Prolyl 4-hydroxylase alpha subunit Fe(2+) 2OG dioxygenase domain-containing protein</fullName>
    </recommendedName>
</protein>
<keyword evidence="1" id="KW-0479">Metal-binding</keyword>
<organism evidence="4 5">
    <name type="scientific">Trichostrongylus colubriformis</name>
    <name type="common">Black scour worm</name>
    <dbReference type="NCBI Taxonomy" id="6319"/>
    <lineage>
        <taxon>Eukaryota</taxon>
        <taxon>Metazoa</taxon>
        <taxon>Ecdysozoa</taxon>
        <taxon>Nematoda</taxon>
        <taxon>Chromadorea</taxon>
        <taxon>Rhabditida</taxon>
        <taxon>Rhabditina</taxon>
        <taxon>Rhabditomorpha</taxon>
        <taxon>Strongyloidea</taxon>
        <taxon>Trichostrongylidae</taxon>
        <taxon>Trichostrongylus</taxon>
    </lineage>
</organism>
<evidence type="ECO:0000256" key="1">
    <source>
        <dbReference type="ARBA" id="ARBA00022723"/>
    </source>
</evidence>
<dbReference type="GO" id="GO:0004656">
    <property type="term" value="F:procollagen-proline 4-dioxygenase activity"/>
    <property type="evidence" value="ECO:0007669"/>
    <property type="project" value="TreeGrafter"/>
</dbReference>
<proteinExistence type="predicted"/>
<keyword evidence="2" id="KW-0847">Vitamin C</keyword>
<accession>A0AAN8FMF4</accession>
<evidence type="ECO:0000256" key="3">
    <source>
        <dbReference type="ARBA" id="ARBA00023004"/>
    </source>
</evidence>
<reference evidence="4 5" key="1">
    <citation type="submission" date="2019-10" db="EMBL/GenBank/DDBJ databases">
        <title>Assembly and Annotation for the nematode Trichostrongylus colubriformis.</title>
        <authorList>
            <person name="Martin J."/>
        </authorList>
    </citation>
    <scope>NUCLEOTIDE SEQUENCE [LARGE SCALE GENOMIC DNA]</scope>
    <source>
        <strain evidence="4">G859</strain>
        <tissue evidence="4">Whole worm</tissue>
    </source>
</reference>
<evidence type="ECO:0000313" key="5">
    <source>
        <dbReference type="Proteomes" id="UP001331761"/>
    </source>
</evidence>
<evidence type="ECO:0000256" key="2">
    <source>
        <dbReference type="ARBA" id="ARBA00022896"/>
    </source>
</evidence>
<dbReference type="GO" id="GO:0031418">
    <property type="term" value="F:L-ascorbic acid binding"/>
    <property type="evidence" value="ECO:0007669"/>
    <property type="project" value="UniProtKB-KW"/>
</dbReference>
<keyword evidence="5" id="KW-1185">Reference proteome</keyword>
<dbReference type="AlphaFoldDB" id="A0AAN8FMF4"/>
<dbReference type="Proteomes" id="UP001331761">
    <property type="component" value="Unassembled WGS sequence"/>
</dbReference>
<dbReference type="PANTHER" id="PTHR10869">
    <property type="entry name" value="PROLYL 4-HYDROXYLASE ALPHA SUBUNIT"/>
    <property type="match status" value="1"/>
</dbReference>
<name>A0AAN8FMF4_TRICO</name>